<proteinExistence type="predicted"/>
<accession>A0A399G3U0</accession>
<dbReference type="AlphaFoldDB" id="A0A399G3U0"/>
<evidence type="ECO:0000313" key="3">
    <source>
        <dbReference type="EMBL" id="UOE20854.1"/>
    </source>
</evidence>
<feature type="coiled-coil region" evidence="1">
    <location>
        <begin position="8"/>
        <end position="45"/>
    </location>
</feature>
<protein>
    <submittedName>
        <fullName evidence="3">Uncharacterized protein</fullName>
    </submittedName>
</protein>
<keyword evidence="1" id="KW-0175">Coiled coil</keyword>
<gene>
    <name evidence="3" type="ORF">NI17_006645</name>
</gene>
<feature type="compositionally biased region" description="Basic and acidic residues" evidence="2">
    <location>
        <begin position="200"/>
        <end position="209"/>
    </location>
</feature>
<evidence type="ECO:0000313" key="4">
    <source>
        <dbReference type="Proteomes" id="UP000265719"/>
    </source>
</evidence>
<keyword evidence="4" id="KW-1185">Reference proteome</keyword>
<evidence type="ECO:0000256" key="2">
    <source>
        <dbReference type="SAM" id="MobiDB-lite"/>
    </source>
</evidence>
<reference evidence="3" key="1">
    <citation type="submission" date="2020-10" db="EMBL/GenBank/DDBJ databases">
        <title>De novo genome project of the cellulose decomposer Thermobifida halotolerans type strain.</title>
        <authorList>
            <person name="Nagy I."/>
            <person name="Horvath B."/>
            <person name="Kukolya J."/>
            <person name="Nagy I."/>
            <person name="Orsini M."/>
        </authorList>
    </citation>
    <scope>NUCLEOTIDE SEQUENCE</scope>
    <source>
        <strain evidence="3">DSM 44931</strain>
    </source>
</reference>
<evidence type="ECO:0000256" key="1">
    <source>
        <dbReference type="SAM" id="Coils"/>
    </source>
</evidence>
<dbReference type="Proteomes" id="UP000265719">
    <property type="component" value="Chromosome"/>
</dbReference>
<dbReference type="KEGG" id="thao:NI17_006645"/>
<feature type="region of interest" description="Disordered" evidence="2">
    <location>
        <begin position="179"/>
        <end position="209"/>
    </location>
</feature>
<organism evidence="3 4">
    <name type="scientific">Thermobifida halotolerans</name>
    <dbReference type="NCBI Taxonomy" id="483545"/>
    <lineage>
        <taxon>Bacteria</taxon>
        <taxon>Bacillati</taxon>
        <taxon>Actinomycetota</taxon>
        <taxon>Actinomycetes</taxon>
        <taxon>Streptosporangiales</taxon>
        <taxon>Nocardiopsidaceae</taxon>
        <taxon>Thermobifida</taxon>
    </lineage>
</organism>
<name>A0A399G3U0_9ACTN</name>
<dbReference type="EMBL" id="CP063196">
    <property type="protein sequence ID" value="UOE20854.1"/>
    <property type="molecule type" value="Genomic_DNA"/>
</dbReference>
<sequence length="209" mass="23944">MRGGEGLLKDLKGQEKKFAETRKRLKETLESVDRMINEKVLAEERRSMSTARAFSAYEEVLHNQGDVERATRMVEGILGQAERIVNEQLAPAGTDPVDLVGMVSTYRESYEEWIQAVRSTNEYRAEIGEISTSIDGVREELARLRGEARPELAALYEQSRQELDNEYFRGISRESLGQESLRRLLGQEPDQRRQVGPGRQTREDRSRGR</sequence>
<dbReference type="RefSeq" id="WP_068692879.1">
    <property type="nucleotide sequence ID" value="NZ_CP063196.1"/>
</dbReference>